<evidence type="ECO:0000256" key="1">
    <source>
        <dbReference type="SAM" id="Phobius"/>
    </source>
</evidence>
<dbReference type="KEGG" id="gsj:38334497"/>
<protein>
    <submittedName>
        <fullName evidence="2">Uncharacterized protein</fullName>
    </submittedName>
</protein>
<sequence>MIDRKKRSRSSIFFSLLSLKRNRIDIPLDVYVSFIPFFLALYLICSLSLKNGERKSRWILSPISNTKSYLLIERSSSNTGLCLFFRNSSYSYPRQLTTSTPPHTTSWGSPF</sequence>
<feature type="transmembrane region" description="Helical" evidence="1">
    <location>
        <begin position="31"/>
        <end position="49"/>
    </location>
</feature>
<dbReference type="AlphaFoldDB" id="A0A386JNH4"/>
<keyword evidence="1" id="KW-0812">Transmembrane</keyword>
<dbReference type="EMBL" id="MF955859">
    <property type="protein sequence ID" value="AYD73013.1"/>
    <property type="molecule type" value="Genomic_DNA"/>
</dbReference>
<name>A0A386JNH4_GLYSO</name>
<keyword evidence="1" id="KW-0472">Membrane</keyword>
<dbReference type="Gramene" id="GeneID_38334497_t1">
    <property type="protein sequence ID" value="YP_009532865.1"/>
    <property type="gene ID" value="GeneID_38334497"/>
</dbReference>
<proteinExistence type="predicted"/>
<reference evidence="2" key="1">
    <citation type="journal article" date="2018" name="Mitochondrial DNA Part B Resour">
        <title>The first complete mitochondrial genome of wild soybean (Glycine soja).</title>
        <authorList>
            <person name="Asaf S."/>
            <person name="Khan A.L."/>
            <person name="Al-Harrasi A."/>
            <person name="Kim T.H."/>
            <person name="Lee I.-J."/>
        </authorList>
    </citation>
    <scope>NUCLEOTIDE SEQUENCE</scope>
</reference>
<gene>
    <name evidence="2" type="primary">orf111</name>
</gene>
<organism evidence="2">
    <name type="scientific">Glycine soja</name>
    <name type="common">Wild soybean</name>
    <dbReference type="NCBI Taxonomy" id="3848"/>
    <lineage>
        <taxon>Eukaryota</taxon>
        <taxon>Viridiplantae</taxon>
        <taxon>Streptophyta</taxon>
        <taxon>Embryophyta</taxon>
        <taxon>Tracheophyta</taxon>
        <taxon>Spermatophyta</taxon>
        <taxon>Magnoliopsida</taxon>
        <taxon>eudicotyledons</taxon>
        <taxon>Gunneridae</taxon>
        <taxon>Pentapetalae</taxon>
        <taxon>rosids</taxon>
        <taxon>fabids</taxon>
        <taxon>Fabales</taxon>
        <taxon>Fabaceae</taxon>
        <taxon>Papilionoideae</taxon>
        <taxon>50 kb inversion clade</taxon>
        <taxon>NPAAA clade</taxon>
        <taxon>indigoferoid/millettioid clade</taxon>
        <taxon>Phaseoleae</taxon>
        <taxon>Glycine</taxon>
        <taxon>Glycine subgen. Soja</taxon>
    </lineage>
</organism>
<dbReference type="RefSeq" id="YP_009532865.1">
    <property type="nucleotide sequence ID" value="NC_039768.1"/>
</dbReference>
<geneLocation type="mitochondrion" evidence="2"/>
<evidence type="ECO:0000313" key="2">
    <source>
        <dbReference type="EMBL" id="AYD73013.1"/>
    </source>
</evidence>
<accession>A0A386JNH4</accession>
<keyword evidence="1" id="KW-1133">Transmembrane helix</keyword>
<dbReference type="GeneID" id="38334497"/>
<keyword evidence="2" id="KW-0496">Mitochondrion</keyword>